<dbReference type="AlphaFoldDB" id="A0A518K762"/>
<dbReference type="RefSeq" id="WP_145110941.1">
    <property type="nucleotide sequence ID" value="NZ_CP036349.1"/>
</dbReference>
<reference evidence="1 2" key="1">
    <citation type="submission" date="2019-02" db="EMBL/GenBank/DDBJ databases">
        <title>Deep-cultivation of Planctomycetes and their phenomic and genomic characterization uncovers novel biology.</title>
        <authorList>
            <person name="Wiegand S."/>
            <person name="Jogler M."/>
            <person name="Boedeker C."/>
            <person name="Pinto D."/>
            <person name="Vollmers J."/>
            <person name="Rivas-Marin E."/>
            <person name="Kohn T."/>
            <person name="Peeters S.H."/>
            <person name="Heuer A."/>
            <person name="Rast P."/>
            <person name="Oberbeckmann S."/>
            <person name="Bunk B."/>
            <person name="Jeske O."/>
            <person name="Meyerdierks A."/>
            <person name="Storesund J.E."/>
            <person name="Kallscheuer N."/>
            <person name="Luecker S."/>
            <person name="Lage O.M."/>
            <person name="Pohl T."/>
            <person name="Merkel B.J."/>
            <person name="Hornburger P."/>
            <person name="Mueller R.-W."/>
            <person name="Bruemmer F."/>
            <person name="Labrenz M."/>
            <person name="Spormann A.M."/>
            <person name="Op den Camp H."/>
            <person name="Overmann J."/>
            <person name="Amann R."/>
            <person name="Jetten M.S.M."/>
            <person name="Mascher T."/>
            <person name="Medema M.H."/>
            <person name="Devos D.P."/>
            <person name="Kaster A.-K."/>
            <person name="Ovreas L."/>
            <person name="Rohde M."/>
            <person name="Galperin M.Y."/>
            <person name="Jogler C."/>
        </authorList>
    </citation>
    <scope>NUCLEOTIDE SEQUENCE [LARGE SCALE GENOMIC DNA]</scope>
    <source>
        <strain evidence="1 2">Spa11</strain>
    </source>
</reference>
<name>A0A518K762_9BACT</name>
<organism evidence="1 2">
    <name type="scientific">Botrimarina mediterranea</name>
    <dbReference type="NCBI Taxonomy" id="2528022"/>
    <lineage>
        <taxon>Bacteria</taxon>
        <taxon>Pseudomonadati</taxon>
        <taxon>Planctomycetota</taxon>
        <taxon>Planctomycetia</taxon>
        <taxon>Pirellulales</taxon>
        <taxon>Lacipirellulaceae</taxon>
        <taxon>Botrimarina</taxon>
    </lineage>
</organism>
<dbReference type="NCBIfam" id="TIGR02532">
    <property type="entry name" value="IV_pilin_GFxxxE"/>
    <property type="match status" value="1"/>
</dbReference>
<sequence>MRRQRTKRRAFTLLEVILALAILGLALATLGEAVGRSHQNARRAADQAELCFAAASLLDEVIVGSRQLVAVDSEPVADPLDPTAPPVALVSLRIENGPLDGVLVLYASARPNDPLASELDTVQLVRWVIDPALTESASTSSAGASSTSSSGTGGTL</sequence>
<proteinExistence type="predicted"/>
<dbReference type="InterPro" id="IPR045584">
    <property type="entry name" value="Pilin-like"/>
</dbReference>
<gene>
    <name evidence="1" type="ORF">Spa11_18220</name>
</gene>
<protein>
    <recommendedName>
        <fullName evidence="3">Prepilin-type N-terminal cleavage/methylation domain-containing protein</fullName>
    </recommendedName>
</protein>
<evidence type="ECO:0008006" key="3">
    <source>
        <dbReference type="Google" id="ProtNLM"/>
    </source>
</evidence>
<dbReference type="Proteomes" id="UP000316426">
    <property type="component" value="Chromosome"/>
</dbReference>
<dbReference type="KEGG" id="bmei:Spa11_18220"/>
<dbReference type="SUPFAM" id="SSF54523">
    <property type="entry name" value="Pili subunits"/>
    <property type="match status" value="1"/>
</dbReference>
<keyword evidence="2" id="KW-1185">Reference proteome</keyword>
<dbReference type="InterPro" id="IPR012902">
    <property type="entry name" value="N_methyl_site"/>
</dbReference>
<evidence type="ECO:0000313" key="2">
    <source>
        <dbReference type="Proteomes" id="UP000316426"/>
    </source>
</evidence>
<dbReference type="EMBL" id="CP036349">
    <property type="protein sequence ID" value="QDV73624.1"/>
    <property type="molecule type" value="Genomic_DNA"/>
</dbReference>
<dbReference type="Pfam" id="PF07963">
    <property type="entry name" value="N_methyl"/>
    <property type="match status" value="1"/>
</dbReference>
<evidence type="ECO:0000313" key="1">
    <source>
        <dbReference type="EMBL" id="QDV73624.1"/>
    </source>
</evidence>
<accession>A0A518K762</accession>